<evidence type="ECO:0000313" key="1">
    <source>
        <dbReference type="EMBL" id="DAF58905.1"/>
    </source>
</evidence>
<organism evidence="1">
    <name type="scientific">Siphoviridae sp. ctxMM9</name>
    <dbReference type="NCBI Taxonomy" id="2827973"/>
    <lineage>
        <taxon>Viruses</taxon>
        <taxon>Duplodnaviria</taxon>
        <taxon>Heunggongvirae</taxon>
        <taxon>Uroviricota</taxon>
        <taxon>Caudoviricetes</taxon>
    </lineage>
</organism>
<protein>
    <submittedName>
        <fullName evidence="1">Uncharacterized protein</fullName>
    </submittedName>
</protein>
<sequence length="45" mass="5231">MKLKSKNQADRQIIPINHIIHLELFLTIYSSPRYFHALGVISIPN</sequence>
<proteinExistence type="predicted"/>
<name>A0A8S5T6N7_9CAUD</name>
<accession>A0A8S5T6N7</accession>
<reference evidence="1" key="1">
    <citation type="journal article" date="2021" name="Proc. Natl. Acad. Sci. U.S.A.">
        <title>A Catalog of Tens of Thousands of Viruses from Human Metagenomes Reveals Hidden Associations with Chronic Diseases.</title>
        <authorList>
            <person name="Tisza M.J."/>
            <person name="Buck C.B."/>
        </authorList>
    </citation>
    <scope>NUCLEOTIDE SEQUENCE</scope>
    <source>
        <strain evidence="1">CtxMM9</strain>
    </source>
</reference>
<dbReference type="EMBL" id="BK032759">
    <property type="protein sequence ID" value="DAF58905.1"/>
    <property type="molecule type" value="Genomic_DNA"/>
</dbReference>